<evidence type="ECO:0000313" key="1">
    <source>
        <dbReference type="EMBL" id="QTV05536.1"/>
    </source>
</evidence>
<protein>
    <submittedName>
        <fullName evidence="1">Uncharacterized protein</fullName>
    </submittedName>
</protein>
<dbReference type="RefSeq" id="WP_230476179.1">
    <property type="nucleotide sequence ID" value="NZ_CP072842.1"/>
</dbReference>
<reference evidence="1 2" key="1">
    <citation type="journal article" date="2021" name="Int. J. Syst. Evol. Microbiol.">
        <title>Faecalibacter bovis sp. nov., isolated from cow faeces.</title>
        <authorList>
            <person name="Li F."/>
            <person name="Zhao W."/>
            <person name="Hong Q."/>
            <person name="Shao Q."/>
            <person name="Song J."/>
            <person name="Yang S."/>
        </authorList>
    </citation>
    <scope>NUCLEOTIDE SEQUENCE [LARGE SCALE GENOMIC DNA]</scope>
    <source>
        <strain evidence="1 2">ZY171143</strain>
    </source>
</reference>
<sequence length="529" mass="63921">MGLKRIPKLFLEQVDVILTEYSNQFDSLFRPSKINLIVGIYHFQSLTREELKSLIINELSKYNNKNELDLIKFRNWEFSTSIKFYTSELTEKSKRSIYYFLFFYIYCCEKILIRTFLKLSKLTQQYEEILKKINSSEKVYTKEYHSALTKITEFIVINNFVENQISQTFNNYYGTLNKFELTREILNRFEFKKQILVSHYNVNFYSAFFNTHLVNYYFQDYSKFEPKEEKFITENKESVDRFKLNFQEKYEVNLTENNNCNEMQNSVDFVNTIQNLFQKTNYPEFINILNNFIEFDFKKIQFSPKDSSNSITKQNLINQENIDFIKQANSLLIDYKFIRNLDSLEYEGIYYETDREINKLLLSIENKINNNFSFINNFTENLYIFLKSNHADESTNLIKTINELIDYESTANEIYYQLYDIKNEIYNETRHKLLEDLFKKYDELINLLKVQINKNLNNSEVRNLFPNSIIDFLLNEANCNIVYYEKGIYNKEGFERIDKLAEWNVILISQLVKRHKKMYFEMNKDLFNI</sequence>
<proteinExistence type="predicted"/>
<gene>
    <name evidence="1" type="ORF">J9309_12305</name>
</gene>
<dbReference type="EMBL" id="CP072842">
    <property type="protein sequence ID" value="QTV05536.1"/>
    <property type="molecule type" value="Genomic_DNA"/>
</dbReference>
<dbReference type="Proteomes" id="UP000672011">
    <property type="component" value="Chromosome"/>
</dbReference>
<accession>A0ABX7XC96</accession>
<keyword evidence="2" id="KW-1185">Reference proteome</keyword>
<organism evidence="1 2">
    <name type="scientific">Faecalibacter bovis</name>
    <dbReference type="NCBI Taxonomy" id="2898187"/>
    <lineage>
        <taxon>Bacteria</taxon>
        <taxon>Pseudomonadati</taxon>
        <taxon>Bacteroidota</taxon>
        <taxon>Flavobacteriia</taxon>
        <taxon>Flavobacteriales</taxon>
        <taxon>Weeksellaceae</taxon>
        <taxon>Faecalibacter</taxon>
    </lineage>
</organism>
<name>A0ABX7XC96_9FLAO</name>
<evidence type="ECO:0000313" key="2">
    <source>
        <dbReference type="Proteomes" id="UP000672011"/>
    </source>
</evidence>
<reference evidence="2" key="2">
    <citation type="submission" date="2021-04" db="EMBL/GenBank/DDBJ databases">
        <title>Taxonomy of Flavobacteriaceae bacterium ZY171143.</title>
        <authorList>
            <person name="Li F."/>
        </authorList>
    </citation>
    <scope>NUCLEOTIDE SEQUENCE [LARGE SCALE GENOMIC DNA]</scope>
    <source>
        <strain evidence="2">ZY171143</strain>
    </source>
</reference>